<protein>
    <recommendedName>
        <fullName evidence="4">F-box domain-containing protein</fullName>
    </recommendedName>
</protein>
<accession>A0A8E2ECG4</accession>
<evidence type="ECO:0000256" key="1">
    <source>
        <dbReference type="SAM" id="MobiDB-lite"/>
    </source>
</evidence>
<dbReference type="OrthoDB" id="5405297at2759"/>
<feature type="compositionally biased region" description="Basic and acidic residues" evidence="1">
    <location>
        <begin position="12"/>
        <end position="23"/>
    </location>
</feature>
<keyword evidence="3" id="KW-1185">Reference proteome</keyword>
<dbReference type="Proteomes" id="UP000250266">
    <property type="component" value="Unassembled WGS sequence"/>
</dbReference>
<proteinExistence type="predicted"/>
<evidence type="ECO:0008006" key="4">
    <source>
        <dbReference type="Google" id="ProtNLM"/>
    </source>
</evidence>
<dbReference type="AlphaFoldDB" id="A0A8E2ECG4"/>
<dbReference type="InterPro" id="IPR032675">
    <property type="entry name" value="LRR_dom_sf"/>
</dbReference>
<feature type="compositionally biased region" description="Low complexity" evidence="1">
    <location>
        <begin position="476"/>
        <end position="489"/>
    </location>
</feature>
<organism evidence="2 3">
    <name type="scientific">Lepidopterella palustris CBS 459.81</name>
    <dbReference type="NCBI Taxonomy" id="1314670"/>
    <lineage>
        <taxon>Eukaryota</taxon>
        <taxon>Fungi</taxon>
        <taxon>Dikarya</taxon>
        <taxon>Ascomycota</taxon>
        <taxon>Pezizomycotina</taxon>
        <taxon>Dothideomycetes</taxon>
        <taxon>Pleosporomycetidae</taxon>
        <taxon>Mytilinidiales</taxon>
        <taxon>Argynnaceae</taxon>
        <taxon>Lepidopterella</taxon>
    </lineage>
</organism>
<dbReference type="SUPFAM" id="SSF52047">
    <property type="entry name" value="RNI-like"/>
    <property type="match status" value="1"/>
</dbReference>
<evidence type="ECO:0000313" key="2">
    <source>
        <dbReference type="EMBL" id="OCK81013.1"/>
    </source>
</evidence>
<feature type="region of interest" description="Disordered" evidence="1">
    <location>
        <begin position="1"/>
        <end position="23"/>
    </location>
</feature>
<dbReference type="EMBL" id="KV744937">
    <property type="protein sequence ID" value="OCK81013.1"/>
    <property type="molecule type" value="Genomic_DNA"/>
</dbReference>
<reference evidence="2 3" key="1">
    <citation type="journal article" date="2016" name="Nat. Commun.">
        <title>Ectomycorrhizal ecology is imprinted in the genome of the dominant symbiotic fungus Cenococcum geophilum.</title>
        <authorList>
            <consortium name="DOE Joint Genome Institute"/>
            <person name="Peter M."/>
            <person name="Kohler A."/>
            <person name="Ohm R.A."/>
            <person name="Kuo A."/>
            <person name="Krutzmann J."/>
            <person name="Morin E."/>
            <person name="Arend M."/>
            <person name="Barry K.W."/>
            <person name="Binder M."/>
            <person name="Choi C."/>
            <person name="Clum A."/>
            <person name="Copeland A."/>
            <person name="Grisel N."/>
            <person name="Haridas S."/>
            <person name="Kipfer T."/>
            <person name="LaButti K."/>
            <person name="Lindquist E."/>
            <person name="Lipzen A."/>
            <person name="Maire R."/>
            <person name="Meier B."/>
            <person name="Mihaltcheva S."/>
            <person name="Molinier V."/>
            <person name="Murat C."/>
            <person name="Poggeler S."/>
            <person name="Quandt C.A."/>
            <person name="Sperisen C."/>
            <person name="Tritt A."/>
            <person name="Tisserant E."/>
            <person name="Crous P.W."/>
            <person name="Henrissat B."/>
            <person name="Nehls U."/>
            <person name="Egli S."/>
            <person name="Spatafora J.W."/>
            <person name="Grigoriev I.V."/>
            <person name="Martin F.M."/>
        </authorList>
    </citation>
    <scope>NUCLEOTIDE SEQUENCE [LARGE SCALE GENOMIC DNA]</scope>
    <source>
        <strain evidence="2 3">CBS 459.81</strain>
    </source>
</reference>
<dbReference type="Gene3D" id="3.80.10.10">
    <property type="entry name" value="Ribonuclease Inhibitor"/>
    <property type="match status" value="1"/>
</dbReference>
<gene>
    <name evidence="2" type="ORF">K432DRAFT_381719</name>
</gene>
<feature type="region of interest" description="Disordered" evidence="1">
    <location>
        <begin position="523"/>
        <end position="568"/>
    </location>
</feature>
<evidence type="ECO:0000313" key="3">
    <source>
        <dbReference type="Proteomes" id="UP000250266"/>
    </source>
</evidence>
<feature type="compositionally biased region" description="Basic residues" evidence="1">
    <location>
        <begin position="1"/>
        <end position="11"/>
    </location>
</feature>
<name>A0A8E2ECG4_9PEZI</name>
<feature type="region of interest" description="Disordered" evidence="1">
    <location>
        <begin position="473"/>
        <end position="497"/>
    </location>
</feature>
<sequence>MGFMKHFRSRSKQKDKEKEKGKELRSDLYFPAYTGPDQTARLPETVVKIIFGYICPHSQDETYEPNESSMITEGCMLCDLRDLSNCSLVKQQWYPWASSMLYHSVRIDAVHYCELEEIYTERRRRNTRNHEPIDPPAVRLQLLSRTVRENAYCAAAVQFLKLPYMTRETCKADLARTVSVLPNLRYVDLPDGFFTGDTSSHTLRQELQARCPHIRKMKYNAGSEQSLELLLYRHWQELEVMEVSKLQIEPTLLRQVLGILPNLKHLTLADLPWMNDSIFQSTSRIPNFPAMRTLTLKNVPNLTHQGLVQYLSRPETRESLTTLNLKDCTGIPVSNLHSVFWAASHLENFSIVLSATSSLSLEPLPPLASITLRTMHYEITSASSNQHSLYPPAYSYYQYLTNSLMSNSLPGLRTLYVRDHDFPETLTLAPPVVPFADSPQYPSRGFQQELQVYTKGLDELEWVFTSVTPADEYGRRGSLSGGRPLSSYSASKGLGPQWGGEARRSIVVGNGFGGFLAVPVPDEERPRSAGSWAVPGKNGGAGGARSSWMSGGGGRERERRGSRVDLWR</sequence>
<feature type="compositionally biased region" description="Basic and acidic residues" evidence="1">
    <location>
        <begin position="554"/>
        <end position="568"/>
    </location>
</feature>